<dbReference type="Pfam" id="PF06271">
    <property type="entry name" value="RDD"/>
    <property type="match status" value="1"/>
</dbReference>
<comment type="subcellular location">
    <subcellularLocation>
        <location evidence="1">Cell membrane</location>
        <topology evidence="1">Multi-pass membrane protein</topology>
    </subcellularLocation>
</comment>
<keyword evidence="3 6" id="KW-0812">Transmembrane</keyword>
<organism evidence="8 9">
    <name type="scientific">Prauserella halophila</name>
    <dbReference type="NCBI Taxonomy" id="185641"/>
    <lineage>
        <taxon>Bacteria</taxon>
        <taxon>Bacillati</taxon>
        <taxon>Actinomycetota</taxon>
        <taxon>Actinomycetes</taxon>
        <taxon>Pseudonocardiales</taxon>
        <taxon>Pseudonocardiaceae</taxon>
        <taxon>Prauserella</taxon>
    </lineage>
</organism>
<dbReference type="EMBL" id="BAAALN010000001">
    <property type="protein sequence ID" value="GAA1223838.1"/>
    <property type="molecule type" value="Genomic_DNA"/>
</dbReference>
<feature type="transmembrane region" description="Helical" evidence="6">
    <location>
        <begin position="148"/>
        <end position="171"/>
    </location>
</feature>
<evidence type="ECO:0000256" key="6">
    <source>
        <dbReference type="SAM" id="Phobius"/>
    </source>
</evidence>
<dbReference type="Proteomes" id="UP001500653">
    <property type="component" value="Unassembled WGS sequence"/>
</dbReference>
<dbReference type="RefSeq" id="WP_253862004.1">
    <property type="nucleotide sequence ID" value="NZ_BAAALN010000001.1"/>
</dbReference>
<sequence length="196" mass="20379">MSGPYPPHSFGGASLPPQYGGGVDGPEVITPGAWIRFPGTAPLVLATMGSRFVARLVDSVILGVPAGVGFVVLLFAVVVEQPRLWWTLLLLAPAVVVVWFVYDGLLNGLRGATVGKTVAGVRVVTERSATRPGSCPGIGAGLLRAATLALPALLPCLGGFITVLVGVSPFFDEITRQGWPDKAAGTYVVSTKPVRY</sequence>
<keyword evidence="2" id="KW-1003">Cell membrane</keyword>
<dbReference type="InterPro" id="IPR010432">
    <property type="entry name" value="RDD"/>
</dbReference>
<dbReference type="PANTHER" id="PTHR36115">
    <property type="entry name" value="PROLINE-RICH ANTIGEN HOMOLOG-RELATED"/>
    <property type="match status" value="1"/>
</dbReference>
<feature type="transmembrane region" description="Helical" evidence="6">
    <location>
        <begin position="84"/>
        <end position="102"/>
    </location>
</feature>
<accession>A0ABP4GMX7</accession>
<evidence type="ECO:0000259" key="7">
    <source>
        <dbReference type="Pfam" id="PF06271"/>
    </source>
</evidence>
<keyword evidence="4 6" id="KW-1133">Transmembrane helix</keyword>
<evidence type="ECO:0000256" key="1">
    <source>
        <dbReference type="ARBA" id="ARBA00004651"/>
    </source>
</evidence>
<proteinExistence type="predicted"/>
<comment type="caution">
    <text evidence="8">The sequence shown here is derived from an EMBL/GenBank/DDBJ whole genome shotgun (WGS) entry which is preliminary data.</text>
</comment>
<evidence type="ECO:0000256" key="3">
    <source>
        <dbReference type="ARBA" id="ARBA00022692"/>
    </source>
</evidence>
<feature type="transmembrane region" description="Helical" evidence="6">
    <location>
        <begin position="56"/>
        <end position="78"/>
    </location>
</feature>
<protein>
    <recommendedName>
        <fullName evidence="7">RDD domain-containing protein</fullName>
    </recommendedName>
</protein>
<keyword evidence="9" id="KW-1185">Reference proteome</keyword>
<keyword evidence="5 6" id="KW-0472">Membrane</keyword>
<evidence type="ECO:0000313" key="9">
    <source>
        <dbReference type="Proteomes" id="UP001500653"/>
    </source>
</evidence>
<gene>
    <name evidence="8" type="ORF">GCM10009676_01550</name>
</gene>
<reference evidence="9" key="1">
    <citation type="journal article" date="2019" name="Int. J. Syst. Evol. Microbiol.">
        <title>The Global Catalogue of Microorganisms (GCM) 10K type strain sequencing project: providing services to taxonomists for standard genome sequencing and annotation.</title>
        <authorList>
            <consortium name="The Broad Institute Genomics Platform"/>
            <consortium name="The Broad Institute Genome Sequencing Center for Infectious Disease"/>
            <person name="Wu L."/>
            <person name="Ma J."/>
        </authorList>
    </citation>
    <scope>NUCLEOTIDE SEQUENCE [LARGE SCALE GENOMIC DNA]</scope>
    <source>
        <strain evidence="9">JCM 13023</strain>
    </source>
</reference>
<name>A0ABP4GMX7_9PSEU</name>
<dbReference type="PANTHER" id="PTHR36115:SF4">
    <property type="entry name" value="MEMBRANE PROTEIN"/>
    <property type="match status" value="1"/>
</dbReference>
<evidence type="ECO:0000256" key="2">
    <source>
        <dbReference type="ARBA" id="ARBA00022475"/>
    </source>
</evidence>
<dbReference type="InterPro" id="IPR051791">
    <property type="entry name" value="Pra-immunoreactive"/>
</dbReference>
<feature type="domain" description="RDD" evidence="7">
    <location>
        <begin position="46"/>
        <end position="185"/>
    </location>
</feature>
<evidence type="ECO:0000313" key="8">
    <source>
        <dbReference type="EMBL" id="GAA1223838.1"/>
    </source>
</evidence>
<evidence type="ECO:0000256" key="5">
    <source>
        <dbReference type="ARBA" id="ARBA00023136"/>
    </source>
</evidence>
<evidence type="ECO:0000256" key="4">
    <source>
        <dbReference type="ARBA" id="ARBA00022989"/>
    </source>
</evidence>